<reference evidence="4" key="1">
    <citation type="submission" date="2020-05" db="EMBL/GenBank/DDBJ databases">
        <title>Phylogenomic resolution of chytrid fungi.</title>
        <authorList>
            <person name="Stajich J.E."/>
            <person name="Amses K."/>
            <person name="Simmons R."/>
            <person name="Seto K."/>
            <person name="Myers J."/>
            <person name="Bonds A."/>
            <person name="Quandt C.A."/>
            <person name="Barry K."/>
            <person name="Liu P."/>
            <person name="Grigoriev I."/>
            <person name="Longcore J.E."/>
            <person name="James T.Y."/>
        </authorList>
    </citation>
    <scope>NUCLEOTIDE SEQUENCE</scope>
    <source>
        <strain evidence="4">JEL0476</strain>
    </source>
</reference>
<accession>A0AAD5U6W4</accession>
<dbReference type="GO" id="GO:0005737">
    <property type="term" value="C:cytoplasm"/>
    <property type="evidence" value="ECO:0007669"/>
    <property type="project" value="TreeGrafter"/>
</dbReference>
<gene>
    <name evidence="4" type="ORF">HK099_004500</name>
</gene>
<dbReference type="Proteomes" id="UP001211065">
    <property type="component" value="Unassembled WGS sequence"/>
</dbReference>
<keyword evidence="1" id="KW-0433">Leucine-rich repeat</keyword>
<proteinExistence type="predicted"/>
<evidence type="ECO:0000313" key="5">
    <source>
        <dbReference type="Proteomes" id="UP001211065"/>
    </source>
</evidence>
<dbReference type="EMBL" id="JADGJW010000032">
    <property type="protein sequence ID" value="KAJ3226620.1"/>
    <property type="molecule type" value="Genomic_DNA"/>
</dbReference>
<dbReference type="PANTHER" id="PTHR15454">
    <property type="entry name" value="NISCHARIN RELATED"/>
    <property type="match status" value="1"/>
</dbReference>
<feature type="domain" description="CAP-Gly" evidence="3">
    <location>
        <begin position="30"/>
        <end position="65"/>
    </location>
</feature>
<dbReference type="SUPFAM" id="SSF74924">
    <property type="entry name" value="Cap-Gly domain"/>
    <property type="match status" value="1"/>
</dbReference>
<dbReference type="Gene3D" id="2.30.30.190">
    <property type="entry name" value="CAP Gly-rich-like domain"/>
    <property type="match status" value="1"/>
</dbReference>
<dbReference type="SMART" id="SM01052">
    <property type="entry name" value="CAP_GLY"/>
    <property type="match status" value="1"/>
</dbReference>
<keyword evidence="5" id="KW-1185">Reference proteome</keyword>
<sequence>MLLFDRIFVDGHYGTIKFRGPVPPDSNTDWYGIEWDDPTRGKHSGIHNNIKYFETSVENSGSFIKTSKNGIKFGIDFLSALSEKYTPNLNLQDTILKFGEVKSNQIEVETIGWEKVLKKLADVNKLKEVGLSNSFIKYKGSKNLDTVLKMVNDLDLSKNLFNDFVEVATITKELKTLISLRLNYNKFKPLSQFFVNNEFENIKILGLNNTKLSWFQMEVLARSLTNLEELHFGFNELKSFKFEDQETNCFLKDPTFCKFLQLEHECRFQKLRLLNLESNSINDFKDIIWHFGKLKNLKSLNLKSNKIKKIEIEKQIEEVKNFPNLTFINLNENLIDDWISVDNLNYFEKLTEIRFKNNPILTTLDASESLFTNLTARLSRATHINGSLMTEKDRYNSELYYLSKISKEYYTLMYENQKMNEAELNSVKSKFFSIHPILPYLESKHGKQDDLTNLNVNVKESKILRNRLLDLSFKFKNHDVKKKLVPPSTKLRNFKSFCLKLFKSEIEAENINKKDITLKFYEEQIEEKNLKEKQTFELNDDLRDLEYFNLKSGCVVIIDFKK</sequence>
<dbReference type="InterPro" id="IPR000938">
    <property type="entry name" value="CAP-Gly_domain"/>
</dbReference>
<dbReference type="PROSITE" id="PS50245">
    <property type="entry name" value="CAP_GLY_2"/>
    <property type="match status" value="1"/>
</dbReference>
<dbReference type="InterPro" id="IPR001611">
    <property type="entry name" value="Leu-rich_rpt"/>
</dbReference>
<evidence type="ECO:0000256" key="2">
    <source>
        <dbReference type="ARBA" id="ARBA00022737"/>
    </source>
</evidence>
<evidence type="ECO:0000256" key="1">
    <source>
        <dbReference type="ARBA" id="ARBA00022614"/>
    </source>
</evidence>
<dbReference type="Gene3D" id="3.80.10.10">
    <property type="entry name" value="Ribonuclease Inhibitor"/>
    <property type="match status" value="2"/>
</dbReference>
<organism evidence="4 5">
    <name type="scientific">Clydaea vesicula</name>
    <dbReference type="NCBI Taxonomy" id="447962"/>
    <lineage>
        <taxon>Eukaryota</taxon>
        <taxon>Fungi</taxon>
        <taxon>Fungi incertae sedis</taxon>
        <taxon>Chytridiomycota</taxon>
        <taxon>Chytridiomycota incertae sedis</taxon>
        <taxon>Chytridiomycetes</taxon>
        <taxon>Lobulomycetales</taxon>
        <taxon>Lobulomycetaceae</taxon>
        <taxon>Clydaea</taxon>
    </lineage>
</organism>
<dbReference type="PROSITE" id="PS51450">
    <property type="entry name" value="LRR"/>
    <property type="match status" value="1"/>
</dbReference>
<name>A0AAD5U6W4_9FUNG</name>
<dbReference type="Gene3D" id="3.10.20.90">
    <property type="entry name" value="Phosphatidylinositol 3-kinase Catalytic Subunit, Chain A, domain 1"/>
    <property type="match status" value="1"/>
</dbReference>
<dbReference type="Pfam" id="PF01302">
    <property type="entry name" value="CAP_GLY"/>
    <property type="match status" value="1"/>
</dbReference>
<evidence type="ECO:0000259" key="3">
    <source>
        <dbReference type="PROSITE" id="PS50245"/>
    </source>
</evidence>
<keyword evidence="2" id="KW-0677">Repeat</keyword>
<dbReference type="AlphaFoldDB" id="A0AAD5U6W4"/>
<dbReference type="InterPro" id="IPR036859">
    <property type="entry name" value="CAP-Gly_dom_sf"/>
</dbReference>
<dbReference type="SUPFAM" id="SSF52047">
    <property type="entry name" value="RNI-like"/>
    <property type="match status" value="1"/>
</dbReference>
<comment type="caution">
    <text evidence="4">The sequence shown here is derived from an EMBL/GenBank/DDBJ whole genome shotgun (WGS) entry which is preliminary data.</text>
</comment>
<protein>
    <recommendedName>
        <fullName evidence="3">CAP-Gly domain-containing protein</fullName>
    </recommendedName>
</protein>
<evidence type="ECO:0000313" key="4">
    <source>
        <dbReference type="EMBL" id="KAJ3226620.1"/>
    </source>
</evidence>
<dbReference type="InterPro" id="IPR032675">
    <property type="entry name" value="LRR_dom_sf"/>
</dbReference>